<keyword evidence="4" id="KW-0812">Transmembrane</keyword>
<evidence type="ECO:0000313" key="7">
    <source>
        <dbReference type="EMBL" id="GLR63637.1"/>
    </source>
</evidence>
<dbReference type="PROSITE" id="PS50109">
    <property type="entry name" value="HIS_KIN"/>
    <property type="match status" value="1"/>
</dbReference>
<keyword evidence="4" id="KW-0472">Membrane</keyword>
<evidence type="ECO:0000259" key="5">
    <source>
        <dbReference type="PROSITE" id="PS50109"/>
    </source>
</evidence>
<sequence length="878" mass="98057">MPALELSSNTHQKLSKSRWLSLLVPMAAIGTVLFALIGLLMNLSFHAIENMAEKEVEERMLDSISQMTQQLTSELKQVERLGGLLAEQSVRLFNPVNKSKQVTLGGSLKKSEAGLVYDQGSHQPFIFIASKNQQDENLLEEKLHKLTSISPLLKNIYSSHNIISRVYISSSEAETLIYPYPTLTGLFPLSASIRGLEYYKLSKEAYVSEYPAIWQVDKNKDLRKSGTLTFINPLVNQGELSGVGGIEVSFELLGQYLAKMNVPWGGYSLLMDSEGKLMVLPYQAVNDWQNINASDLVSQLDPLHLDASGLVVLNVNEKKLLLSWSSLTPLGWKLLNVADLNKVYKVKNQLTKDYRLMLYLVGTFLILMFVLLLYFVVRRDKQFELLDVKEPITKASTLSPTHPELSKNTNVVTDLVSLIKGPLIICQFDQAGLILACNSAFEHLAGSTQNNLKGQHLFNLLAIEESTLSGSKMTEVELSVAQQDKTCYWGSLHLTPDGQGLLLLLDISESKQMQQQLKGDRQRARLAAKMKAEFFQVAVSDANELLLELLQNARGFDDSLTSYCQAKLIEMQHLLDSMRDMSDAGELNQQDLSEDTLVLSSLVNDCYTASEGALANSGRRLLIEYGSNIPELLIVDRRRLFRLMRHLLRQMIQLSGKGDIHLWIGWNTLGRLQLKIQDQGGGLAESERLQRFQLATPLSSGYEATRSALGLGQLLTRQLVHEMQGSLDVEVLKAGGLQIQVELPAKLSEKPPASLGSRILVVDDGPVNAMLASSVLEKSGYQVDVAASGAEALVLGLKHQYDLVLMDIFMPEMDGIETTRQWRLLSEVHARVPVIALTANARELEYKRFLTQGIDDYLAKPYRPSELRELVQRWIEKK</sequence>
<keyword evidence="4" id="KW-1133">Transmembrane helix</keyword>
<dbReference type="Pfam" id="PF00072">
    <property type="entry name" value="Response_reg"/>
    <property type="match status" value="1"/>
</dbReference>
<proteinExistence type="predicted"/>
<evidence type="ECO:0000313" key="8">
    <source>
        <dbReference type="Proteomes" id="UP001156682"/>
    </source>
</evidence>
<feature type="transmembrane region" description="Helical" evidence="4">
    <location>
        <begin position="20"/>
        <end position="41"/>
    </location>
</feature>
<dbReference type="Pfam" id="PF02518">
    <property type="entry name" value="HATPase_c"/>
    <property type="match status" value="1"/>
</dbReference>
<accession>A0ABQ5ZZ76</accession>
<evidence type="ECO:0000256" key="1">
    <source>
        <dbReference type="ARBA" id="ARBA00022553"/>
    </source>
</evidence>
<dbReference type="SMART" id="SM00387">
    <property type="entry name" value="HATPase_c"/>
    <property type="match status" value="1"/>
</dbReference>
<dbReference type="InterPro" id="IPR003594">
    <property type="entry name" value="HATPase_dom"/>
</dbReference>
<comment type="caution">
    <text evidence="7">The sequence shown here is derived from an EMBL/GenBank/DDBJ whole genome shotgun (WGS) entry which is preliminary data.</text>
</comment>
<dbReference type="Gene3D" id="3.30.565.10">
    <property type="entry name" value="Histidine kinase-like ATPase, C-terminal domain"/>
    <property type="match status" value="1"/>
</dbReference>
<dbReference type="InterPro" id="IPR001789">
    <property type="entry name" value="Sig_transdc_resp-reg_receiver"/>
</dbReference>
<feature type="modified residue" description="4-aspartylphosphate" evidence="3">
    <location>
        <position position="807"/>
    </location>
</feature>
<dbReference type="SUPFAM" id="SSF52172">
    <property type="entry name" value="CheY-like"/>
    <property type="match status" value="1"/>
</dbReference>
<dbReference type="Gene3D" id="3.30.450.20">
    <property type="entry name" value="PAS domain"/>
    <property type="match status" value="2"/>
</dbReference>
<reference evidence="8" key="1">
    <citation type="journal article" date="2019" name="Int. J. Syst. Evol. Microbiol.">
        <title>The Global Catalogue of Microorganisms (GCM) 10K type strain sequencing project: providing services to taxonomists for standard genome sequencing and annotation.</title>
        <authorList>
            <consortium name="The Broad Institute Genomics Platform"/>
            <consortium name="The Broad Institute Genome Sequencing Center for Infectious Disease"/>
            <person name="Wu L."/>
            <person name="Ma J."/>
        </authorList>
    </citation>
    <scope>NUCLEOTIDE SEQUENCE [LARGE SCALE GENOMIC DNA]</scope>
    <source>
        <strain evidence="8">NBRC 100033</strain>
    </source>
</reference>
<dbReference type="RefSeq" id="WP_027849962.1">
    <property type="nucleotide sequence ID" value="NZ_BSOR01000016.1"/>
</dbReference>
<feature type="domain" description="Response regulatory" evidence="6">
    <location>
        <begin position="758"/>
        <end position="875"/>
    </location>
</feature>
<evidence type="ECO:0000256" key="4">
    <source>
        <dbReference type="SAM" id="Phobius"/>
    </source>
</evidence>
<feature type="domain" description="Histidine kinase" evidence="5">
    <location>
        <begin position="570"/>
        <end position="747"/>
    </location>
</feature>
<dbReference type="InterPro" id="IPR036890">
    <property type="entry name" value="HATPase_C_sf"/>
</dbReference>
<dbReference type="EMBL" id="BSOR01000016">
    <property type="protein sequence ID" value="GLR63637.1"/>
    <property type="molecule type" value="Genomic_DNA"/>
</dbReference>
<name>A0ABQ5ZZ76_9GAMM</name>
<dbReference type="PANTHER" id="PTHR45339:SF1">
    <property type="entry name" value="HYBRID SIGNAL TRANSDUCTION HISTIDINE KINASE J"/>
    <property type="match status" value="1"/>
</dbReference>
<dbReference type="PANTHER" id="PTHR45339">
    <property type="entry name" value="HYBRID SIGNAL TRANSDUCTION HISTIDINE KINASE J"/>
    <property type="match status" value="1"/>
</dbReference>
<dbReference type="SMART" id="SM00448">
    <property type="entry name" value="REC"/>
    <property type="match status" value="1"/>
</dbReference>
<keyword evidence="2" id="KW-0902">Two-component regulatory system</keyword>
<dbReference type="InterPro" id="IPR011006">
    <property type="entry name" value="CheY-like_superfamily"/>
</dbReference>
<evidence type="ECO:0000256" key="2">
    <source>
        <dbReference type="ARBA" id="ARBA00023012"/>
    </source>
</evidence>
<dbReference type="InterPro" id="IPR035965">
    <property type="entry name" value="PAS-like_dom_sf"/>
</dbReference>
<dbReference type="CDD" id="cd00130">
    <property type="entry name" value="PAS"/>
    <property type="match status" value="1"/>
</dbReference>
<evidence type="ECO:0008006" key="9">
    <source>
        <dbReference type="Google" id="ProtNLM"/>
    </source>
</evidence>
<evidence type="ECO:0000259" key="6">
    <source>
        <dbReference type="PROSITE" id="PS50110"/>
    </source>
</evidence>
<dbReference type="SUPFAM" id="SSF55785">
    <property type="entry name" value="PYP-like sensor domain (PAS domain)"/>
    <property type="match status" value="1"/>
</dbReference>
<keyword evidence="1 3" id="KW-0597">Phosphoprotein</keyword>
<dbReference type="InterPro" id="IPR000014">
    <property type="entry name" value="PAS"/>
</dbReference>
<gene>
    <name evidence="7" type="ORF">GCM10007878_10720</name>
</gene>
<dbReference type="Gene3D" id="3.40.50.2300">
    <property type="match status" value="1"/>
</dbReference>
<dbReference type="CDD" id="cd17546">
    <property type="entry name" value="REC_hyHK_CKI1_RcsC-like"/>
    <property type="match status" value="1"/>
</dbReference>
<feature type="transmembrane region" description="Helical" evidence="4">
    <location>
        <begin position="356"/>
        <end position="377"/>
    </location>
</feature>
<dbReference type="SUPFAM" id="SSF55874">
    <property type="entry name" value="ATPase domain of HSP90 chaperone/DNA topoisomerase II/histidine kinase"/>
    <property type="match status" value="1"/>
</dbReference>
<evidence type="ECO:0000256" key="3">
    <source>
        <dbReference type="PROSITE-ProRule" id="PRU00169"/>
    </source>
</evidence>
<protein>
    <recommendedName>
        <fullName evidence="9">Histidine kinase</fullName>
    </recommendedName>
</protein>
<organism evidence="7 8">
    <name type="scientific">Marinospirillum insulare</name>
    <dbReference type="NCBI Taxonomy" id="217169"/>
    <lineage>
        <taxon>Bacteria</taxon>
        <taxon>Pseudomonadati</taxon>
        <taxon>Pseudomonadota</taxon>
        <taxon>Gammaproteobacteria</taxon>
        <taxon>Oceanospirillales</taxon>
        <taxon>Oceanospirillaceae</taxon>
        <taxon>Marinospirillum</taxon>
    </lineage>
</organism>
<dbReference type="PROSITE" id="PS50110">
    <property type="entry name" value="RESPONSE_REGULATORY"/>
    <property type="match status" value="1"/>
</dbReference>
<dbReference type="InterPro" id="IPR005467">
    <property type="entry name" value="His_kinase_dom"/>
</dbReference>
<dbReference type="Proteomes" id="UP001156682">
    <property type="component" value="Unassembled WGS sequence"/>
</dbReference>
<keyword evidence="8" id="KW-1185">Reference proteome</keyword>